<dbReference type="Proteomes" id="UP001597216">
    <property type="component" value="Unassembled WGS sequence"/>
</dbReference>
<comment type="caution">
    <text evidence="2">The sequence shown here is derived from an EMBL/GenBank/DDBJ whole genome shotgun (WGS) entry which is preliminary data.</text>
</comment>
<evidence type="ECO:0000313" key="2">
    <source>
        <dbReference type="EMBL" id="MFD1191885.1"/>
    </source>
</evidence>
<keyword evidence="1" id="KW-0732">Signal</keyword>
<gene>
    <name evidence="2" type="ORF">ACFQ27_14940</name>
</gene>
<keyword evidence="3" id="KW-1185">Reference proteome</keyword>
<sequence>MISMRFGLGFVALALGPMAAQAAALPDPPWFKAPSFADFVAAYPEGPKAAKVGGRVELDCPFLASGQLGRCDVLSEKPAGQGFGAAARKVAQGFVGPTELSNGRTIAGSHTNLVINFAPDMLDQAKVAQPLWTALPTPAQFQAAFPDAASKAGVLKAKVVMTCTVAPDGGLTGCGVASEDPAGYGFGAATLPLAPTFRVKLWGTDGRPVVGGTVRVPIRYDLQQVTDQAAAK</sequence>
<evidence type="ECO:0008006" key="4">
    <source>
        <dbReference type="Google" id="ProtNLM"/>
    </source>
</evidence>
<protein>
    <recommendedName>
        <fullName evidence="4">TonB C-terminal domain-containing protein</fullName>
    </recommendedName>
</protein>
<reference evidence="3" key="1">
    <citation type="journal article" date="2019" name="Int. J. Syst. Evol. Microbiol.">
        <title>The Global Catalogue of Microorganisms (GCM) 10K type strain sequencing project: providing services to taxonomists for standard genome sequencing and annotation.</title>
        <authorList>
            <consortium name="The Broad Institute Genomics Platform"/>
            <consortium name="The Broad Institute Genome Sequencing Center for Infectious Disease"/>
            <person name="Wu L."/>
            <person name="Ma J."/>
        </authorList>
    </citation>
    <scope>NUCLEOTIDE SEQUENCE [LARGE SCALE GENOMIC DNA]</scope>
    <source>
        <strain evidence="3">CCUG 55074</strain>
    </source>
</reference>
<organism evidence="2 3">
    <name type="scientific">Phenylobacterium conjunctum</name>
    <dbReference type="NCBI Taxonomy" id="1298959"/>
    <lineage>
        <taxon>Bacteria</taxon>
        <taxon>Pseudomonadati</taxon>
        <taxon>Pseudomonadota</taxon>
        <taxon>Alphaproteobacteria</taxon>
        <taxon>Caulobacterales</taxon>
        <taxon>Caulobacteraceae</taxon>
        <taxon>Phenylobacterium</taxon>
    </lineage>
</organism>
<evidence type="ECO:0000256" key="1">
    <source>
        <dbReference type="SAM" id="SignalP"/>
    </source>
</evidence>
<accession>A0ABW3T8D0</accession>
<evidence type="ECO:0000313" key="3">
    <source>
        <dbReference type="Proteomes" id="UP001597216"/>
    </source>
</evidence>
<name>A0ABW3T8D0_9CAUL</name>
<feature type="signal peptide" evidence="1">
    <location>
        <begin position="1"/>
        <end position="22"/>
    </location>
</feature>
<dbReference type="EMBL" id="JBHTLQ010000037">
    <property type="protein sequence ID" value="MFD1191885.1"/>
    <property type="molecule type" value="Genomic_DNA"/>
</dbReference>
<proteinExistence type="predicted"/>
<feature type="chain" id="PRO_5045064279" description="TonB C-terminal domain-containing protein" evidence="1">
    <location>
        <begin position="23"/>
        <end position="232"/>
    </location>
</feature>
<dbReference type="RefSeq" id="WP_377354142.1">
    <property type="nucleotide sequence ID" value="NZ_JBHTLQ010000037.1"/>
</dbReference>